<dbReference type="Proteomes" id="UP001214638">
    <property type="component" value="Unassembled WGS sequence"/>
</dbReference>
<keyword evidence="3" id="KW-1185">Reference proteome</keyword>
<keyword evidence="2" id="KW-0378">Hydrolase</keyword>
<dbReference type="GO" id="GO:0004535">
    <property type="term" value="F:poly(A)-specific ribonuclease activity"/>
    <property type="evidence" value="ECO:0007669"/>
    <property type="project" value="TreeGrafter"/>
</dbReference>
<dbReference type="SUPFAM" id="SSF53098">
    <property type="entry name" value="Ribonuclease H-like"/>
    <property type="match status" value="1"/>
</dbReference>
<reference evidence="2" key="1">
    <citation type="journal article" date="2023" name="Nat. Microbiol.">
        <title>Babesia duncani multi-omics identifies virulence factors and drug targets.</title>
        <authorList>
            <person name="Singh P."/>
            <person name="Lonardi S."/>
            <person name="Liang Q."/>
            <person name="Vydyam P."/>
            <person name="Khabirova E."/>
            <person name="Fang T."/>
            <person name="Gihaz S."/>
            <person name="Thekkiniath J."/>
            <person name="Munshi M."/>
            <person name="Abel S."/>
            <person name="Ciampossin L."/>
            <person name="Batugedara G."/>
            <person name="Gupta M."/>
            <person name="Lu X.M."/>
            <person name="Lenz T."/>
            <person name="Chakravarty S."/>
            <person name="Cornillot E."/>
            <person name="Hu Y."/>
            <person name="Ma W."/>
            <person name="Gonzalez L.M."/>
            <person name="Sanchez S."/>
            <person name="Estrada K."/>
            <person name="Sanchez-Flores A."/>
            <person name="Montero E."/>
            <person name="Harb O.S."/>
            <person name="Le Roch K.G."/>
            <person name="Mamoun C.B."/>
        </authorList>
    </citation>
    <scope>NUCLEOTIDE SEQUENCE</scope>
    <source>
        <strain evidence="2">WA1</strain>
    </source>
</reference>
<dbReference type="Gene3D" id="3.30.420.10">
    <property type="entry name" value="Ribonuclease H-like superfamily/Ribonuclease H"/>
    <property type="match status" value="1"/>
</dbReference>
<dbReference type="Pfam" id="PF00929">
    <property type="entry name" value="RNase_T"/>
    <property type="match status" value="1"/>
</dbReference>
<dbReference type="InterPro" id="IPR036397">
    <property type="entry name" value="RNaseH_sf"/>
</dbReference>
<dbReference type="PANTHER" id="PTHR15728">
    <property type="entry name" value="DEADENYLATION COMPLEX CATALYTIC SUBUNIT PAN2"/>
    <property type="match status" value="1"/>
</dbReference>
<comment type="caution">
    <text evidence="2">The sequence shown here is derived from an EMBL/GenBank/DDBJ whole genome shotgun (WGS) entry which is preliminary data.</text>
</comment>
<keyword evidence="2" id="KW-0540">Nuclease</keyword>
<dbReference type="GeneID" id="94336255"/>
<dbReference type="EMBL" id="JALLKP010000002">
    <property type="protein sequence ID" value="KAK2196708.1"/>
    <property type="molecule type" value="Genomic_DNA"/>
</dbReference>
<protein>
    <submittedName>
        <fullName evidence="2">Bifunctional Exonuclease</fullName>
    </submittedName>
</protein>
<dbReference type="GO" id="GO:0000932">
    <property type="term" value="C:P-body"/>
    <property type="evidence" value="ECO:0007669"/>
    <property type="project" value="TreeGrafter"/>
</dbReference>
<dbReference type="PANTHER" id="PTHR15728:SF0">
    <property type="entry name" value="PAN2-PAN3 DEADENYLATION COMPLEX CATALYTIC SUBUNIT PAN2"/>
    <property type="match status" value="1"/>
</dbReference>
<proteinExistence type="predicted"/>
<name>A0AAD9PLS6_9APIC</name>
<keyword evidence="2" id="KW-0269">Exonuclease</keyword>
<dbReference type="RefSeq" id="XP_067803550.1">
    <property type="nucleotide sequence ID" value="XM_067946986.1"/>
</dbReference>
<dbReference type="GO" id="GO:0000289">
    <property type="term" value="P:nuclear-transcribed mRNA poly(A) tail shortening"/>
    <property type="evidence" value="ECO:0007669"/>
    <property type="project" value="TreeGrafter"/>
</dbReference>
<gene>
    <name evidence="2" type="ORF">BdWA1_001957</name>
</gene>
<dbReference type="InterPro" id="IPR015943">
    <property type="entry name" value="WD40/YVTN_repeat-like_dom_sf"/>
</dbReference>
<dbReference type="InterPro" id="IPR013520">
    <property type="entry name" value="Ribonucl_H"/>
</dbReference>
<dbReference type="GO" id="GO:0031251">
    <property type="term" value="C:PAN complex"/>
    <property type="evidence" value="ECO:0007669"/>
    <property type="project" value="TreeGrafter"/>
</dbReference>
<evidence type="ECO:0000259" key="1">
    <source>
        <dbReference type="SMART" id="SM00479"/>
    </source>
</evidence>
<accession>A0AAD9PLS6</accession>
<dbReference type="InterPro" id="IPR036322">
    <property type="entry name" value="WD40_repeat_dom_sf"/>
</dbReference>
<dbReference type="SMART" id="SM00479">
    <property type="entry name" value="EXOIII"/>
    <property type="match status" value="1"/>
</dbReference>
<sequence length="1090" mass="123284">MKGGLVKYDKWEDVIWSYNNVHSPLRTPLTGALIGTTANDQSVKYVNYIGLNFGYISGQVSGEVNMFCGCHNHTLNNLAIYSNGLVGSKSNGIYFFSRTGDVNLKILNYNAEEQIFSHSNHITCGIVECDTSNPRISIATMSNHLYLVNGLVGNVEGTVIFDDNVAFNSHEVNHITALSDFIGNTSSSSCVSSYCQLLPHNFGYDYDPYASYQYNIPNQDFHLGNGGSSMADIAKRFGNVESIPEFVPKSMSHKHQTGPRVVMQKNDINKTIGALTLECCLKETNFPNKIYHGDHRELVCIGMSSGALHILDHRINQVVATMETHSKAIHSISASGNTIVTSSCSYYSGGLAFEPLIGIHDLRMKKSTSQWLGGAVSKVLLVPQSDRLFAMLPDGAYFDFKLSTNDYTRAPAADDSWCFYGMDAVVSKDKKECHLYRVDCGYTIHTLTLPNHVEDYLSFDPDSLPSKYKRIPNNKVTNFSTIPFGSILETYTGDFVQVIIQVFFFLDLLDSLRYHVCKAEHCITCQVGFALHQLRIAHKNRKEHTVNSEDMENNKGSHKHFEVIQIAQLQELVPMEDETNAKSCQQLLLWLLEKMNSELENYYSNTKTQYQEHGRFIKSIFGFSKRVESTCTRGHTKVTILDSDYCISYENFLNHENGVDENDNAYCLDCHSSSSMSFKTEYLSSPNVLLISCNRSSITNVSEKVEFRNESYRISSIIFSVPSGVCNFRLMAYCRIPSSSSSMECDVDWVLINEGIVIPLSKSEIEEIFDFSCAWKEPIFLVYTKEELKTMLGLEPTFLNEMSHVDDNGRIVPLPMPTNDRPIPASIFTGEHNIAHNPKAHDKHHTFMPLSITELVSMENGDFIMALDVECVQEHTVVGKQSYRTSIEDKFLRQSEGLSLGMDSFRSHVQACEKGVQTIARISALRASGPYAGVPFLDHYIHRKRPPKDYLTRFSGIRQGDLDLKNSVHWLTTRKLIYMKIRYLVDAGCKIVGHGLEQDFKMLNVVVPLNQIIDTVELYRMPGRRYISLQFLAQHVLHRKIQGKEHDSVEDAKTALDLYSIYLYHNEKNQVQDVIEHVYNIGYRSNWVVN</sequence>
<evidence type="ECO:0000313" key="3">
    <source>
        <dbReference type="Proteomes" id="UP001214638"/>
    </source>
</evidence>
<feature type="domain" description="Exonuclease" evidence="1">
    <location>
        <begin position="863"/>
        <end position="1068"/>
    </location>
</feature>
<dbReference type="InterPro" id="IPR038765">
    <property type="entry name" value="Papain-like_cys_pep_sf"/>
</dbReference>
<dbReference type="InterPro" id="IPR050785">
    <property type="entry name" value="PAN2-PAN3_catalytic_subunit"/>
</dbReference>
<dbReference type="Gene3D" id="3.90.70.10">
    <property type="entry name" value="Cysteine proteinases"/>
    <property type="match status" value="1"/>
</dbReference>
<organism evidence="2 3">
    <name type="scientific">Babesia duncani</name>
    <dbReference type="NCBI Taxonomy" id="323732"/>
    <lineage>
        <taxon>Eukaryota</taxon>
        <taxon>Sar</taxon>
        <taxon>Alveolata</taxon>
        <taxon>Apicomplexa</taxon>
        <taxon>Aconoidasida</taxon>
        <taxon>Piroplasmida</taxon>
        <taxon>Babesiidae</taxon>
        <taxon>Babesia</taxon>
    </lineage>
</organism>
<dbReference type="Gene3D" id="2.130.10.10">
    <property type="entry name" value="YVTN repeat-like/Quinoprotein amine dehydrogenase"/>
    <property type="match status" value="1"/>
</dbReference>
<dbReference type="CDD" id="cd06143">
    <property type="entry name" value="PAN2_exo"/>
    <property type="match status" value="1"/>
</dbReference>
<dbReference type="AlphaFoldDB" id="A0AAD9PLS6"/>
<dbReference type="InterPro" id="IPR028881">
    <property type="entry name" value="PAN2_UCH_dom"/>
</dbReference>
<dbReference type="Pfam" id="PF13423">
    <property type="entry name" value="UCH_1"/>
    <property type="match status" value="1"/>
</dbReference>
<dbReference type="SUPFAM" id="SSF50978">
    <property type="entry name" value="WD40 repeat-like"/>
    <property type="match status" value="1"/>
</dbReference>
<dbReference type="SUPFAM" id="SSF54001">
    <property type="entry name" value="Cysteine proteinases"/>
    <property type="match status" value="1"/>
</dbReference>
<dbReference type="KEGG" id="bdw:94336255"/>
<dbReference type="GO" id="GO:0003676">
    <property type="term" value="F:nucleic acid binding"/>
    <property type="evidence" value="ECO:0007669"/>
    <property type="project" value="InterPro"/>
</dbReference>
<evidence type="ECO:0000313" key="2">
    <source>
        <dbReference type="EMBL" id="KAK2196708.1"/>
    </source>
</evidence>
<dbReference type="InterPro" id="IPR012337">
    <property type="entry name" value="RNaseH-like_sf"/>
</dbReference>